<name>A0A6J4RYQ6_9ACTN</name>
<evidence type="ECO:0000256" key="1">
    <source>
        <dbReference type="SAM" id="MobiDB-lite"/>
    </source>
</evidence>
<organism evidence="2">
    <name type="scientific">uncultured Rubrobacteraceae bacterium</name>
    <dbReference type="NCBI Taxonomy" id="349277"/>
    <lineage>
        <taxon>Bacteria</taxon>
        <taxon>Bacillati</taxon>
        <taxon>Actinomycetota</taxon>
        <taxon>Rubrobacteria</taxon>
        <taxon>Rubrobacterales</taxon>
        <taxon>Rubrobacteraceae</taxon>
        <taxon>environmental samples</taxon>
    </lineage>
</organism>
<sequence length="55" mass="6150">GFRGRVSRTGWPRTPPDDADDADFPSPLGPENHRTAVPFSQKQTNKEGRRCRKGV</sequence>
<evidence type="ECO:0000313" key="2">
    <source>
        <dbReference type="EMBL" id="CAA9480394.1"/>
    </source>
</evidence>
<dbReference type="EMBL" id="CADCVH010000126">
    <property type="protein sequence ID" value="CAA9480394.1"/>
    <property type="molecule type" value="Genomic_DNA"/>
</dbReference>
<protein>
    <submittedName>
        <fullName evidence="2">Uncharacterized protein</fullName>
    </submittedName>
</protein>
<accession>A0A6J4RYQ6</accession>
<proteinExistence type="predicted"/>
<gene>
    <name evidence="2" type="ORF">AVDCRST_MAG02-4474</name>
</gene>
<feature type="non-terminal residue" evidence="2">
    <location>
        <position position="55"/>
    </location>
</feature>
<dbReference type="AlphaFoldDB" id="A0A6J4RYQ6"/>
<reference evidence="2" key="1">
    <citation type="submission" date="2020-02" db="EMBL/GenBank/DDBJ databases">
        <authorList>
            <person name="Meier V. D."/>
        </authorList>
    </citation>
    <scope>NUCLEOTIDE SEQUENCE</scope>
    <source>
        <strain evidence="2">AVDCRST_MAG02</strain>
    </source>
</reference>
<feature type="region of interest" description="Disordered" evidence="1">
    <location>
        <begin position="1"/>
        <end position="55"/>
    </location>
</feature>
<feature type="non-terminal residue" evidence="2">
    <location>
        <position position="1"/>
    </location>
</feature>